<organism evidence="1 2">
    <name type="scientific">Bacteroides fragilis</name>
    <dbReference type="NCBI Taxonomy" id="817"/>
    <lineage>
        <taxon>Bacteria</taxon>
        <taxon>Pseudomonadati</taxon>
        <taxon>Bacteroidota</taxon>
        <taxon>Bacteroidia</taxon>
        <taxon>Bacteroidales</taxon>
        <taxon>Bacteroidaceae</taxon>
        <taxon>Bacteroides</taxon>
    </lineage>
</organism>
<evidence type="ECO:0000313" key="1">
    <source>
        <dbReference type="EMBL" id="KAA4749189.1"/>
    </source>
</evidence>
<proteinExistence type="predicted"/>
<reference evidence="1 2" key="1">
    <citation type="journal article" date="2019" name="Nat. Med.">
        <title>A library of human gut bacterial isolates paired with longitudinal multiomics data enables mechanistic microbiome research.</title>
        <authorList>
            <person name="Poyet M."/>
            <person name="Groussin M."/>
            <person name="Gibbons S.M."/>
            <person name="Avila-Pacheco J."/>
            <person name="Jiang X."/>
            <person name="Kearney S.M."/>
            <person name="Perrotta A.R."/>
            <person name="Berdy B."/>
            <person name="Zhao S."/>
            <person name="Lieberman T.D."/>
            <person name="Swanson P.K."/>
            <person name="Smith M."/>
            <person name="Roesemann S."/>
            <person name="Alexander J.E."/>
            <person name="Rich S.A."/>
            <person name="Livny J."/>
            <person name="Vlamakis H."/>
            <person name="Clish C."/>
            <person name="Bullock K."/>
            <person name="Deik A."/>
            <person name="Scott J."/>
            <person name="Pierce K.A."/>
            <person name="Xavier R.J."/>
            <person name="Alm E.J."/>
        </authorList>
    </citation>
    <scope>NUCLEOTIDE SEQUENCE [LARGE SCALE GENOMIC DNA]</scope>
    <source>
        <strain evidence="1 2">BIOML-A106</strain>
    </source>
</reference>
<evidence type="ECO:0000313" key="2">
    <source>
        <dbReference type="Proteomes" id="UP000479773"/>
    </source>
</evidence>
<sequence length="59" mass="7140">MKNLRKRREMYLKGKRKPAPTLIISKSALDKNKLMPRERRTHAKYIIFANQTIKEIWNN</sequence>
<gene>
    <name evidence="1" type="ORF">F3B44_19395</name>
</gene>
<dbReference type="AlphaFoldDB" id="A0A5M5PI61"/>
<comment type="caution">
    <text evidence="1">The sequence shown here is derived from an EMBL/GenBank/DDBJ whole genome shotgun (WGS) entry which is preliminary data.</text>
</comment>
<dbReference type="Proteomes" id="UP000479773">
    <property type="component" value="Unassembled WGS sequence"/>
</dbReference>
<name>A0A5M5PI61_BACFG</name>
<accession>A0A5M5PI61</accession>
<protein>
    <submittedName>
        <fullName evidence="1">Uncharacterized protein</fullName>
    </submittedName>
</protein>
<dbReference type="EMBL" id="VWEQ01000021">
    <property type="protein sequence ID" value="KAA4749189.1"/>
    <property type="molecule type" value="Genomic_DNA"/>
</dbReference>